<dbReference type="PANTHER" id="PTHR36503">
    <property type="entry name" value="BLR2520 PROTEIN"/>
    <property type="match status" value="1"/>
</dbReference>
<gene>
    <name evidence="2" type="ORF">SAMN04488056_102473</name>
</gene>
<evidence type="ECO:0000313" key="3">
    <source>
        <dbReference type="Proteomes" id="UP000199236"/>
    </source>
</evidence>
<dbReference type="PROSITE" id="PS51819">
    <property type="entry name" value="VOC"/>
    <property type="match status" value="1"/>
</dbReference>
<evidence type="ECO:0000313" key="2">
    <source>
        <dbReference type="EMBL" id="SFN94114.1"/>
    </source>
</evidence>
<dbReference type="AlphaFoldDB" id="A0A1I5D4E3"/>
<proteinExistence type="predicted"/>
<sequence length="142" mass="15533">MDPRLSLVTLGVTDLEQSVRFYRDGLSWPTSYTSGDGVAFFKTWGTVFALYPIDKMAEEIPGGTFKPQAGACGITLAHNCREREEVDSVLLLAQKAGAEIRKSASDTFWGGYSGYFSDPDGYLWEVAWGAFPIGDDGHLVLP</sequence>
<dbReference type="EMBL" id="FOVR01000002">
    <property type="protein sequence ID" value="SFN94114.1"/>
    <property type="molecule type" value="Genomic_DNA"/>
</dbReference>
<protein>
    <recommendedName>
        <fullName evidence="1">VOC domain-containing protein</fullName>
    </recommendedName>
</protein>
<feature type="domain" description="VOC" evidence="1">
    <location>
        <begin position="4"/>
        <end position="129"/>
    </location>
</feature>
<dbReference type="InterPro" id="IPR029068">
    <property type="entry name" value="Glyas_Bleomycin-R_OHBP_Dase"/>
</dbReference>
<organism evidence="2 3">
    <name type="scientific">Cohaesibacter marisflavi</name>
    <dbReference type="NCBI Taxonomy" id="655353"/>
    <lineage>
        <taxon>Bacteria</taxon>
        <taxon>Pseudomonadati</taxon>
        <taxon>Pseudomonadota</taxon>
        <taxon>Alphaproteobacteria</taxon>
        <taxon>Hyphomicrobiales</taxon>
        <taxon>Cohaesibacteraceae</taxon>
    </lineage>
</organism>
<dbReference type="Proteomes" id="UP000199236">
    <property type="component" value="Unassembled WGS sequence"/>
</dbReference>
<dbReference type="Pfam" id="PF00903">
    <property type="entry name" value="Glyoxalase"/>
    <property type="match status" value="1"/>
</dbReference>
<accession>A0A1I5D4E3</accession>
<dbReference type="CDD" id="cd07251">
    <property type="entry name" value="VOC_like"/>
    <property type="match status" value="1"/>
</dbReference>
<dbReference type="OrthoDB" id="9798430at2"/>
<reference evidence="2 3" key="1">
    <citation type="submission" date="2016-10" db="EMBL/GenBank/DDBJ databases">
        <authorList>
            <person name="de Groot N.N."/>
        </authorList>
    </citation>
    <scope>NUCLEOTIDE SEQUENCE [LARGE SCALE GENOMIC DNA]</scope>
    <source>
        <strain evidence="2 3">CGMCC 1.9157</strain>
    </source>
</reference>
<dbReference type="PANTHER" id="PTHR36503:SF1">
    <property type="entry name" value="BLR2520 PROTEIN"/>
    <property type="match status" value="1"/>
</dbReference>
<dbReference type="InterPro" id="IPR004360">
    <property type="entry name" value="Glyas_Fos-R_dOase_dom"/>
</dbReference>
<keyword evidence="3" id="KW-1185">Reference proteome</keyword>
<dbReference type="Gene3D" id="3.10.180.10">
    <property type="entry name" value="2,3-Dihydroxybiphenyl 1,2-Dioxygenase, domain 1"/>
    <property type="match status" value="1"/>
</dbReference>
<evidence type="ECO:0000259" key="1">
    <source>
        <dbReference type="PROSITE" id="PS51819"/>
    </source>
</evidence>
<dbReference type="SUPFAM" id="SSF54593">
    <property type="entry name" value="Glyoxalase/Bleomycin resistance protein/Dihydroxybiphenyl dioxygenase"/>
    <property type="match status" value="1"/>
</dbReference>
<name>A0A1I5D4E3_9HYPH</name>
<dbReference type="InterPro" id="IPR037523">
    <property type="entry name" value="VOC_core"/>
</dbReference>
<dbReference type="STRING" id="655353.SAMN04488056_102473"/>
<dbReference type="RefSeq" id="WP_090069940.1">
    <property type="nucleotide sequence ID" value="NZ_FOVR01000002.1"/>
</dbReference>